<feature type="region of interest" description="Disordered" evidence="1">
    <location>
        <begin position="32"/>
        <end position="111"/>
    </location>
</feature>
<sequence>MQSLTQPRMFGAAGLLLLAAGLLWGAFKHEKPERLPPGWQPVNDRLAVSASDDAAGGDAGPPTAGQTGEGEAEPAGGPDETAADLNEAAAADRPDEAGAEHAAVAPAGSAGFDINRATAAEWDELPGIGPAKAQAIVEDRERNGPFRSIDDLARVKGIGPKLLERLREAIEARQHATGG</sequence>
<proteinExistence type="predicted"/>
<keyword evidence="4" id="KW-1185">Reference proteome</keyword>
<organism evidence="3 4">
    <name type="scientific">Thermobacillus xylanilyticus</name>
    <dbReference type="NCBI Taxonomy" id="76633"/>
    <lineage>
        <taxon>Bacteria</taxon>
        <taxon>Bacillati</taxon>
        <taxon>Bacillota</taxon>
        <taxon>Bacilli</taxon>
        <taxon>Bacillales</taxon>
        <taxon>Paenibacillaceae</taxon>
        <taxon>Thermobacillus</taxon>
    </lineage>
</organism>
<protein>
    <submittedName>
        <fullName evidence="3">Competence protein ComEA helix-hairpin-helix repeat protein</fullName>
    </submittedName>
</protein>
<reference evidence="3 4" key="1">
    <citation type="submission" date="2021-04" db="EMBL/GenBank/DDBJ databases">
        <authorList>
            <person name="Rakotoarivonina H."/>
        </authorList>
    </citation>
    <scope>NUCLEOTIDE SEQUENCE [LARGE SCALE GENOMIC DNA]</scope>
    <source>
        <strain evidence="3 4">XE</strain>
    </source>
</reference>
<dbReference type="SMART" id="SM00278">
    <property type="entry name" value="HhH1"/>
    <property type="match status" value="2"/>
</dbReference>
<dbReference type="InterPro" id="IPR004509">
    <property type="entry name" value="Competence_ComEA_HhH"/>
</dbReference>
<evidence type="ECO:0000259" key="2">
    <source>
        <dbReference type="SMART" id="SM00278"/>
    </source>
</evidence>
<dbReference type="RefSeq" id="WP_213487015.1">
    <property type="nucleotide sequence ID" value="NZ_CAJRAY010000105.1"/>
</dbReference>
<gene>
    <name evidence="3" type="primary">txxe 3664</name>
    <name evidence="3" type="ORF">TXXE_19650</name>
</gene>
<feature type="compositionally biased region" description="Basic and acidic residues" evidence="1">
    <location>
        <begin position="90"/>
        <end position="99"/>
    </location>
</feature>
<feature type="domain" description="Helix-hairpin-helix DNA-binding motif class 1" evidence="2">
    <location>
        <begin position="120"/>
        <end position="139"/>
    </location>
</feature>
<evidence type="ECO:0000256" key="1">
    <source>
        <dbReference type="SAM" id="MobiDB-lite"/>
    </source>
</evidence>
<feature type="compositionally biased region" description="Low complexity" evidence="1">
    <location>
        <begin position="49"/>
        <end position="66"/>
    </location>
</feature>
<dbReference type="Gene3D" id="1.10.150.320">
    <property type="entry name" value="Photosystem II 12 kDa extrinsic protein"/>
    <property type="match status" value="1"/>
</dbReference>
<feature type="compositionally biased region" description="Low complexity" evidence="1">
    <location>
        <begin position="100"/>
        <end position="111"/>
    </location>
</feature>
<dbReference type="Pfam" id="PF12836">
    <property type="entry name" value="HHH_3"/>
    <property type="match status" value="1"/>
</dbReference>
<dbReference type="EMBL" id="CAJRAY010000105">
    <property type="protein sequence ID" value="CAG5093364.1"/>
    <property type="molecule type" value="Genomic_DNA"/>
</dbReference>
<feature type="compositionally biased region" description="Low complexity" evidence="1">
    <location>
        <begin position="73"/>
        <end position="89"/>
    </location>
</feature>
<dbReference type="SUPFAM" id="SSF47781">
    <property type="entry name" value="RuvA domain 2-like"/>
    <property type="match status" value="1"/>
</dbReference>
<evidence type="ECO:0000313" key="4">
    <source>
        <dbReference type="Proteomes" id="UP000681526"/>
    </source>
</evidence>
<dbReference type="PANTHER" id="PTHR21180">
    <property type="entry name" value="ENDONUCLEASE/EXONUCLEASE/PHOSPHATASE FAMILY DOMAIN-CONTAINING PROTEIN 1"/>
    <property type="match status" value="1"/>
</dbReference>
<dbReference type="NCBIfam" id="TIGR00426">
    <property type="entry name" value="competence protein ComEA helix-hairpin-helix repeat region"/>
    <property type="match status" value="1"/>
</dbReference>
<accession>A0ABN7SCY0</accession>
<dbReference type="InterPro" id="IPR051675">
    <property type="entry name" value="Endo/Exo/Phosphatase_dom_1"/>
</dbReference>
<dbReference type="Proteomes" id="UP000681526">
    <property type="component" value="Unassembled WGS sequence"/>
</dbReference>
<name>A0ABN7SCY0_THEXY</name>
<dbReference type="PANTHER" id="PTHR21180:SF32">
    <property type="entry name" value="ENDONUCLEASE_EXONUCLEASE_PHOSPHATASE FAMILY DOMAIN-CONTAINING PROTEIN 1"/>
    <property type="match status" value="1"/>
</dbReference>
<feature type="domain" description="Helix-hairpin-helix DNA-binding motif class 1" evidence="2">
    <location>
        <begin position="150"/>
        <end position="169"/>
    </location>
</feature>
<dbReference type="InterPro" id="IPR010994">
    <property type="entry name" value="RuvA_2-like"/>
</dbReference>
<dbReference type="InterPro" id="IPR003583">
    <property type="entry name" value="Hlx-hairpin-Hlx_DNA-bd_motif"/>
</dbReference>
<comment type="caution">
    <text evidence="3">The sequence shown here is derived from an EMBL/GenBank/DDBJ whole genome shotgun (WGS) entry which is preliminary data.</text>
</comment>
<evidence type="ECO:0000313" key="3">
    <source>
        <dbReference type="EMBL" id="CAG5093364.1"/>
    </source>
</evidence>